<dbReference type="SMART" id="SM00710">
    <property type="entry name" value="PbH1"/>
    <property type="match status" value="10"/>
</dbReference>
<feature type="signal peptide" evidence="1">
    <location>
        <begin position="1"/>
        <end position="25"/>
    </location>
</feature>
<organism evidence="3 4">
    <name type="scientific">Bradyrhizobium canariense</name>
    <dbReference type="NCBI Taxonomy" id="255045"/>
    <lineage>
        <taxon>Bacteria</taxon>
        <taxon>Pseudomonadati</taxon>
        <taxon>Pseudomonadota</taxon>
        <taxon>Alphaproteobacteria</taxon>
        <taxon>Hyphomicrobiales</taxon>
        <taxon>Nitrobacteraceae</taxon>
        <taxon>Bradyrhizobium</taxon>
    </lineage>
</organism>
<dbReference type="Pfam" id="PF05048">
    <property type="entry name" value="NosD"/>
    <property type="match status" value="1"/>
</dbReference>
<dbReference type="NCBIfam" id="TIGR04247">
    <property type="entry name" value="NosD_copper_fam"/>
    <property type="match status" value="1"/>
</dbReference>
<feature type="chain" id="PRO_5009269898" evidence="1">
    <location>
        <begin position="26"/>
        <end position="426"/>
    </location>
</feature>
<feature type="domain" description="Carbohydrate-binding/sugar hydrolysis" evidence="2">
    <location>
        <begin position="197"/>
        <end position="357"/>
    </location>
</feature>
<dbReference type="SUPFAM" id="SSF51126">
    <property type="entry name" value="Pectin lyase-like"/>
    <property type="match status" value="1"/>
</dbReference>
<evidence type="ECO:0000259" key="2">
    <source>
        <dbReference type="SMART" id="SM00722"/>
    </source>
</evidence>
<evidence type="ECO:0000313" key="3">
    <source>
        <dbReference type="EMBL" id="SDT57145.1"/>
    </source>
</evidence>
<sequence length="426" mass="46090">MMQAWRYRSGLLGALLLLPVGPALASKVEVSPGDNLQAVISAAAAGDVLELQAGVYDGPVHVDRPLTLKGGPGVVVDGHGQGRTVEVTSPSVIVDHLVVRNSGRSLDRMDAGIFLDQAAVNAVVRNNTMEDNLVGVYVHGAPGALVQGNRISGWIAPNLNDSGNGVYVWNAPGAKILDNNITGGRDGIFVNVSRQNVFSGNQMRGVRIAIHYMYANNSEVSNNVSIGNHDGYVIMFSDHLTVRDNASFGDRDHGMLFNYANDSQIEGNAVRGGDQCVFIYNANKNRFAHNWFERCSIGVHFTAGSERNVMTNNAFISNRTQVKYVGTRNLEWSEGGRGNYWSDNPAFDLRGHGVADLAYRPNDLVDQVVWRYPAAKLLLNSPAVQVLRLAQSAFPNLHPGGVVDSFPLMKPPDVPTAHSSAFERSD</sequence>
<dbReference type="InterPro" id="IPR006626">
    <property type="entry name" value="PbH1"/>
</dbReference>
<evidence type="ECO:0000313" key="4">
    <source>
        <dbReference type="Proteomes" id="UP000243904"/>
    </source>
</evidence>
<feature type="domain" description="Carbohydrate-binding/sugar hydrolysis" evidence="2">
    <location>
        <begin position="43"/>
        <end position="191"/>
    </location>
</feature>
<reference evidence="4" key="1">
    <citation type="submission" date="2016-10" db="EMBL/GenBank/DDBJ databases">
        <authorList>
            <person name="Varghese N."/>
            <person name="Submissions S."/>
        </authorList>
    </citation>
    <scope>NUCLEOTIDE SEQUENCE [LARGE SCALE GENOMIC DNA]</scope>
    <source>
        <strain evidence="4">GAS369</strain>
    </source>
</reference>
<dbReference type="InterPro" id="IPR007742">
    <property type="entry name" value="NosD_dom"/>
</dbReference>
<evidence type="ECO:0000256" key="1">
    <source>
        <dbReference type="SAM" id="SignalP"/>
    </source>
</evidence>
<proteinExistence type="predicted"/>
<accession>A0A1H2BFW3</accession>
<keyword evidence="4" id="KW-1185">Reference proteome</keyword>
<dbReference type="InterPro" id="IPR012334">
    <property type="entry name" value="Pectin_lyas_fold"/>
</dbReference>
<dbReference type="InterPro" id="IPR006633">
    <property type="entry name" value="Carb-bd_sugar_hydrolysis-dom"/>
</dbReference>
<dbReference type="Proteomes" id="UP000243904">
    <property type="component" value="Chromosome I"/>
</dbReference>
<dbReference type="EMBL" id="LT629750">
    <property type="protein sequence ID" value="SDT57145.1"/>
    <property type="molecule type" value="Genomic_DNA"/>
</dbReference>
<keyword evidence="1" id="KW-0732">Signal</keyword>
<dbReference type="NCBIfam" id="TIGR03804">
    <property type="entry name" value="para_beta_helix"/>
    <property type="match status" value="1"/>
</dbReference>
<dbReference type="InterPro" id="IPR011050">
    <property type="entry name" value="Pectin_lyase_fold/virulence"/>
</dbReference>
<dbReference type="SMART" id="SM00722">
    <property type="entry name" value="CASH"/>
    <property type="match status" value="2"/>
</dbReference>
<name>A0A1H2BFW3_9BRAD</name>
<protein>
    <submittedName>
        <fullName evidence="3">Nitrous oxidase accessory protein</fullName>
    </submittedName>
</protein>
<dbReference type="Gene3D" id="2.160.20.10">
    <property type="entry name" value="Single-stranded right-handed beta-helix, Pectin lyase-like"/>
    <property type="match status" value="2"/>
</dbReference>
<dbReference type="InterPro" id="IPR022441">
    <property type="entry name" value="Para_beta_helix_rpt-2"/>
</dbReference>
<dbReference type="AlphaFoldDB" id="A0A1H2BFW3"/>
<dbReference type="InterPro" id="IPR026464">
    <property type="entry name" value="NosD_copper_fam"/>
</dbReference>
<dbReference type="RefSeq" id="WP_244548899.1">
    <property type="nucleotide sequence ID" value="NZ_LT629750.1"/>
</dbReference>
<gene>
    <name evidence="3" type="ORF">SAMN05444158_7137</name>
</gene>